<evidence type="ECO:0000256" key="4">
    <source>
        <dbReference type="ARBA" id="ARBA00022989"/>
    </source>
</evidence>
<evidence type="ECO:0000256" key="6">
    <source>
        <dbReference type="SAM" id="Phobius"/>
    </source>
</evidence>
<name>A0ABW5CMC7_9HYPH</name>
<dbReference type="InterPro" id="IPR052218">
    <property type="entry name" value="Preflagellin_Peptidase"/>
</dbReference>
<organism evidence="8 9">
    <name type="scientific">Aureimonas populi</name>
    <dbReference type="NCBI Taxonomy" id="1701758"/>
    <lineage>
        <taxon>Bacteria</taxon>
        <taxon>Pseudomonadati</taxon>
        <taxon>Pseudomonadota</taxon>
        <taxon>Alphaproteobacteria</taxon>
        <taxon>Hyphomicrobiales</taxon>
        <taxon>Aurantimonadaceae</taxon>
        <taxon>Aureimonas</taxon>
    </lineage>
</organism>
<sequence>MLEALITLFFVPAMILAMVSDIRSMTIPNRLCLFLVAAFAVSALAAGMAPAAIGIHALTGLLVLALTFCLFALNWMGGGDAKLIAATALWFGPGAGLADYVLLSALFGGALTLCLLGARALARPATGIVFLDRLLHPRTGVPYGVALGAAGIIVFLQGPFAATLP</sequence>
<comment type="caution">
    <text evidence="8">The sequence shown here is derived from an EMBL/GenBank/DDBJ whole genome shotgun (WGS) entry which is preliminary data.</text>
</comment>
<evidence type="ECO:0000259" key="7">
    <source>
        <dbReference type="Pfam" id="PF01478"/>
    </source>
</evidence>
<feature type="transmembrane region" description="Helical" evidence="6">
    <location>
        <begin position="53"/>
        <end position="73"/>
    </location>
</feature>
<protein>
    <submittedName>
        <fullName evidence="8">Prepilin peptidase</fullName>
    </submittedName>
</protein>
<evidence type="ECO:0000256" key="2">
    <source>
        <dbReference type="ARBA" id="ARBA00022475"/>
    </source>
</evidence>
<evidence type="ECO:0000256" key="3">
    <source>
        <dbReference type="ARBA" id="ARBA00022692"/>
    </source>
</evidence>
<evidence type="ECO:0000256" key="5">
    <source>
        <dbReference type="ARBA" id="ARBA00023136"/>
    </source>
</evidence>
<keyword evidence="5 6" id="KW-0472">Membrane</keyword>
<feature type="transmembrane region" description="Helical" evidence="6">
    <location>
        <begin position="100"/>
        <end position="122"/>
    </location>
</feature>
<keyword evidence="9" id="KW-1185">Reference proteome</keyword>
<evidence type="ECO:0000313" key="8">
    <source>
        <dbReference type="EMBL" id="MFD2237897.1"/>
    </source>
</evidence>
<dbReference type="EMBL" id="JBHUIJ010000013">
    <property type="protein sequence ID" value="MFD2237897.1"/>
    <property type="molecule type" value="Genomic_DNA"/>
</dbReference>
<keyword evidence="2" id="KW-1003">Cell membrane</keyword>
<reference evidence="9" key="1">
    <citation type="journal article" date="2019" name="Int. J. Syst. Evol. Microbiol.">
        <title>The Global Catalogue of Microorganisms (GCM) 10K type strain sequencing project: providing services to taxonomists for standard genome sequencing and annotation.</title>
        <authorList>
            <consortium name="The Broad Institute Genomics Platform"/>
            <consortium name="The Broad Institute Genome Sequencing Center for Infectious Disease"/>
            <person name="Wu L."/>
            <person name="Ma J."/>
        </authorList>
    </citation>
    <scope>NUCLEOTIDE SEQUENCE [LARGE SCALE GENOMIC DNA]</scope>
    <source>
        <strain evidence="9">ZS-35-S2</strain>
    </source>
</reference>
<dbReference type="PANTHER" id="PTHR36506">
    <property type="entry name" value="PREFLAGELLIN PEPTIDASE"/>
    <property type="match status" value="1"/>
</dbReference>
<comment type="subcellular location">
    <subcellularLocation>
        <location evidence="1">Cell membrane</location>
        <topology evidence="1">Multi-pass membrane protein</topology>
    </subcellularLocation>
</comment>
<evidence type="ECO:0000313" key="9">
    <source>
        <dbReference type="Proteomes" id="UP001597371"/>
    </source>
</evidence>
<dbReference type="Proteomes" id="UP001597371">
    <property type="component" value="Unassembled WGS sequence"/>
</dbReference>
<accession>A0ABW5CMC7</accession>
<keyword evidence="4 6" id="KW-1133">Transmembrane helix</keyword>
<feature type="transmembrane region" description="Helical" evidence="6">
    <location>
        <begin position="27"/>
        <end position="46"/>
    </location>
</feature>
<evidence type="ECO:0000256" key="1">
    <source>
        <dbReference type="ARBA" id="ARBA00004651"/>
    </source>
</evidence>
<proteinExistence type="predicted"/>
<dbReference type="RefSeq" id="WP_209739430.1">
    <property type="nucleotide sequence ID" value="NZ_CP072611.1"/>
</dbReference>
<feature type="domain" description="Prepilin type IV endopeptidase peptidase" evidence="7">
    <location>
        <begin position="8"/>
        <end position="112"/>
    </location>
</feature>
<gene>
    <name evidence="8" type="ORF">ACFSKQ_10550</name>
</gene>
<dbReference type="Gene3D" id="1.20.120.1220">
    <property type="match status" value="1"/>
</dbReference>
<keyword evidence="3 6" id="KW-0812">Transmembrane</keyword>
<dbReference type="Pfam" id="PF01478">
    <property type="entry name" value="Peptidase_A24"/>
    <property type="match status" value="1"/>
</dbReference>
<dbReference type="InterPro" id="IPR000045">
    <property type="entry name" value="Prepilin_IV_endopep_pep"/>
</dbReference>
<feature type="transmembrane region" description="Helical" evidence="6">
    <location>
        <begin position="143"/>
        <end position="162"/>
    </location>
</feature>
<dbReference type="PANTHER" id="PTHR36506:SF1">
    <property type="entry name" value="PREFLAGELLIN PEPTIDASE"/>
    <property type="match status" value="1"/>
</dbReference>